<dbReference type="EMBL" id="QQRQ01000010">
    <property type="protein sequence ID" value="RFT06481.1"/>
    <property type="molecule type" value="Genomic_DNA"/>
</dbReference>
<dbReference type="GeneID" id="97995595"/>
<dbReference type="Proteomes" id="UP000260649">
    <property type="component" value="Unassembled WGS sequence"/>
</dbReference>
<dbReference type="InterPro" id="IPR015867">
    <property type="entry name" value="N-reg_PII/ATP_PRibTrfase_C"/>
</dbReference>
<dbReference type="PANTHER" id="PTHR38456:SF1">
    <property type="entry name" value="CYCLIC DI-AMP RECEPTOR A"/>
    <property type="match status" value="1"/>
</dbReference>
<proteinExistence type="predicted"/>
<accession>A0A3E2B3B8</accession>
<dbReference type="InterPro" id="IPR011322">
    <property type="entry name" value="N-reg_PII-like_a/b"/>
</dbReference>
<evidence type="ECO:0008006" key="3">
    <source>
        <dbReference type="Google" id="ProtNLM"/>
    </source>
</evidence>
<keyword evidence="2" id="KW-1185">Reference proteome</keyword>
<evidence type="ECO:0000313" key="1">
    <source>
        <dbReference type="EMBL" id="RFT06481.1"/>
    </source>
</evidence>
<dbReference type="InterPro" id="IPR010375">
    <property type="entry name" value="CdAMP_rec"/>
</dbReference>
<dbReference type="SUPFAM" id="SSF54913">
    <property type="entry name" value="GlnB-like"/>
    <property type="match status" value="1"/>
</dbReference>
<name>A0A3E2B3B8_9FIRM</name>
<comment type="caution">
    <text evidence="1">The sequence shown here is derived from an EMBL/GenBank/DDBJ whole genome shotgun (WGS) entry which is preliminary data.</text>
</comment>
<dbReference type="RefSeq" id="WP_021920786.1">
    <property type="nucleotide sequence ID" value="NZ_CAKXKJ010000001.1"/>
</dbReference>
<dbReference type="Gene3D" id="3.30.70.120">
    <property type="match status" value="1"/>
</dbReference>
<reference evidence="1 2" key="1">
    <citation type="submission" date="2018-07" db="EMBL/GenBank/DDBJ databases">
        <title>GABA Modulating Bacteria of the Human Gut Microbiota.</title>
        <authorList>
            <person name="Strandwitz P."/>
            <person name="Kim K.H."/>
            <person name="Terekhova D."/>
            <person name="Liu J.K."/>
            <person name="Sharma A."/>
            <person name="Levering J."/>
            <person name="Mcdonald D."/>
            <person name="Dietrich D."/>
            <person name="Ramadhar T.R."/>
            <person name="Lekbua A."/>
            <person name="Mroue N."/>
            <person name="Liston C."/>
            <person name="Stewart E.J."/>
            <person name="Dubin M.J."/>
            <person name="Zengler K."/>
            <person name="Knight R."/>
            <person name="Gilbert J.A."/>
            <person name="Clardy J."/>
            <person name="Lewis K."/>
        </authorList>
    </citation>
    <scope>NUCLEOTIDE SEQUENCE [LARGE SCALE GENOMIC DNA]</scope>
    <source>
        <strain evidence="1 2">KLE1738</strain>
    </source>
</reference>
<evidence type="ECO:0000313" key="2">
    <source>
        <dbReference type="Proteomes" id="UP000260649"/>
    </source>
</evidence>
<dbReference type="Pfam" id="PF06153">
    <property type="entry name" value="CdAMP_rec"/>
    <property type="match status" value="1"/>
</dbReference>
<dbReference type="PANTHER" id="PTHR38456">
    <property type="entry name" value="CYCLIC DI-AMP RECEPTOR A"/>
    <property type="match status" value="1"/>
</dbReference>
<protein>
    <recommendedName>
        <fullName evidence="3">Transcriptional regulator</fullName>
    </recommendedName>
</protein>
<gene>
    <name evidence="1" type="ORF">DV520_07605</name>
</gene>
<dbReference type="OrthoDB" id="9794275at2"/>
<organism evidence="1 2">
    <name type="scientific">Evtepia gabavorous</name>
    <dbReference type="NCBI Taxonomy" id="2211183"/>
    <lineage>
        <taxon>Bacteria</taxon>
        <taxon>Bacillati</taxon>
        <taxon>Bacillota</taxon>
        <taxon>Clostridia</taxon>
        <taxon>Eubacteriales</taxon>
        <taxon>Evtepia</taxon>
    </lineage>
</organism>
<sequence length="116" mass="12762">MAHSKLILAVLQGEDYGDVVRQLNENGIFVTILHSTGGFLRKRSVTIMIGVEEAKLEQVLDLLKETAGRRTVTLYQNPGSMPPPHGLPPLFASTPMEVCQGGVAVFVLDLERLEKY</sequence>
<dbReference type="AlphaFoldDB" id="A0A3E2B3B8"/>